<dbReference type="OrthoDB" id="5291101at2"/>
<dbReference type="GO" id="GO:0016757">
    <property type="term" value="F:glycosyltransferase activity"/>
    <property type="evidence" value="ECO:0007669"/>
    <property type="project" value="UniProtKB-KW"/>
</dbReference>
<feature type="domain" description="Glycosyltransferase 2-like" evidence="6">
    <location>
        <begin position="3"/>
        <end position="136"/>
    </location>
</feature>
<reference evidence="7 8" key="1">
    <citation type="submission" date="2018-10" db="EMBL/GenBank/DDBJ databases">
        <title>Genomic Encyclopedia of Type Strains, Phase IV (KMG-IV): sequencing the most valuable type-strain genomes for metagenomic binning, comparative biology and taxonomic classification.</title>
        <authorList>
            <person name="Goeker M."/>
        </authorList>
    </citation>
    <scope>NUCLEOTIDE SEQUENCE [LARGE SCALE GENOMIC DNA]</scope>
    <source>
        <strain evidence="7 8">DSM 22008</strain>
    </source>
</reference>
<dbReference type="AlphaFoldDB" id="A0A420WIZ5"/>
<comment type="subcellular location">
    <subcellularLocation>
        <location evidence="1">Cell membrane</location>
    </subcellularLocation>
</comment>
<keyword evidence="2" id="KW-1003">Cell membrane</keyword>
<evidence type="ECO:0000259" key="6">
    <source>
        <dbReference type="Pfam" id="PF00535"/>
    </source>
</evidence>
<dbReference type="SUPFAM" id="SSF53448">
    <property type="entry name" value="Nucleotide-diphospho-sugar transferases"/>
    <property type="match status" value="1"/>
</dbReference>
<keyword evidence="3" id="KW-0328">Glycosyltransferase</keyword>
<comment type="caution">
    <text evidence="7">The sequence shown here is derived from an EMBL/GenBank/DDBJ whole genome shotgun (WGS) entry which is preliminary data.</text>
</comment>
<sequence length="226" mass="25715">MLSIIIPTRNAEAALSQNLGQYAGERLIISDSGSRDATLETAYLAGAQLCLGSAGRGPQLARGAKFALLTDAEWMLFLHSDARLSGNWRSAITDHMQNFPEKVGYFRYAKQAKGFWPWLQSVLVSLRCWAWKLPYGDQGLLISRESYERVGGFSNLPLFEDVDIMNRLKLTHGRRNIRPLPAFVRTDISAYEAQGWWKRGWRNFNLLRGFQSGKSVEELMATYYRE</sequence>
<dbReference type="PANTHER" id="PTHR43646:SF2">
    <property type="entry name" value="GLYCOSYLTRANSFERASE 2-LIKE DOMAIN-CONTAINING PROTEIN"/>
    <property type="match status" value="1"/>
</dbReference>
<dbReference type="EMBL" id="RBII01000001">
    <property type="protein sequence ID" value="RKQ70990.1"/>
    <property type="molecule type" value="Genomic_DNA"/>
</dbReference>
<keyword evidence="4 7" id="KW-0808">Transferase</keyword>
<name>A0A420WIZ5_9PROT</name>
<gene>
    <name evidence="7" type="ORF">DES40_0297</name>
</gene>
<proteinExistence type="predicted"/>
<keyword evidence="8" id="KW-1185">Reference proteome</keyword>
<evidence type="ECO:0000313" key="7">
    <source>
        <dbReference type="EMBL" id="RKQ70990.1"/>
    </source>
</evidence>
<dbReference type="Pfam" id="PF00535">
    <property type="entry name" value="Glycos_transf_2"/>
    <property type="match status" value="1"/>
</dbReference>
<protein>
    <submittedName>
        <fullName evidence="7">Glycosyltransferase involved in cell wall biosynthesis</fullName>
    </submittedName>
</protein>
<dbReference type="Gene3D" id="3.90.550.10">
    <property type="entry name" value="Spore Coat Polysaccharide Biosynthesis Protein SpsA, Chain A"/>
    <property type="match status" value="1"/>
</dbReference>
<dbReference type="Proteomes" id="UP000282211">
    <property type="component" value="Unassembled WGS sequence"/>
</dbReference>
<evidence type="ECO:0000313" key="8">
    <source>
        <dbReference type="Proteomes" id="UP000282211"/>
    </source>
</evidence>
<dbReference type="GO" id="GO:0005886">
    <property type="term" value="C:plasma membrane"/>
    <property type="evidence" value="ECO:0007669"/>
    <property type="project" value="UniProtKB-SubCell"/>
</dbReference>
<dbReference type="PANTHER" id="PTHR43646">
    <property type="entry name" value="GLYCOSYLTRANSFERASE"/>
    <property type="match status" value="1"/>
</dbReference>
<dbReference type="InParanoid" id="A0A420WIZ5"/>
<evidence type="ECO:0000256" key="5">
    <source>
        <dbReference type="ARBA" id="ARBA00023136"/>
    </source>
</evidence>
<evidence type="ECO:0000256" key="2">
    <source>
        <dbReference type="ARBA" id="ARBA00022475"/>
    </source>
</evidence>
<dbReference type="InterPro" id="IPR001173">
    <property type="entry name" value="Glyco_trans_2-like"/>
</dbReference>
<evidence type="ECO:0000256" key="3">
    <source>
        <dbReference type="ARBA" id="ARBA00022676"/>
    </source>
</evidence>
<evidence type="ECO:0000256" key="1">
    <source>
        <dbReference type="ARBA" id="ARBA00004236"/>
    </source>
</evidence>
<dbReference type="RefSeq" id="WP_121098802.1">
    <property type="nucleotide sequence ID" value="NZ_RBII01000001.1"/>
</dbReference>
<organism evidence="7 8">
    <name type="scientific">Litorimonas taeanensis</name>
    <dbReference type="NCBI Taxonomy" id="568099"/>
    <lineage>
        <taxon>Bacteria</taxon>
        <taxon>Pseudomonadati</taxon>
        <taxon>Pseudomonadota</taxon>
        <taxon>Alphaproteobacteria</taxon>
        <taxon>Maricaulales</taxon>
        <taxon>Robiginitomaculaceae</taxon>
    </lineage>
</organism>
<evidence type="ECO:0000256" key="4">
    <source>
        <dbReference type="ARBA" id="ARBA00022679"/>
    </source>
</evidence>
<accession>A0A420WIZ5</accession>
<dbReference type="InterPro" id="IPR029044">
    <property type="entry name" value="Nucleotide-diphossugar_trans"/>
</dbReference>
<keyword evidence="5" id="KW-0472">Membrane</keyword>